<dbReference type="PROSITE" id="PS50071">
    <property type="entry name" value="HOMEOBOX_2"/>
    <property type="match status" value="1"/>
</dbReference>
<name>A0ABR4Q539_9CEST</name>
<comment type="subcellular location">
    <subcellularLocation>
        <location evidence="1 5 6">Nucleus</location>
    </subcellularLocation>
</comment>
<evidence type="ECO:0000313" key="9">
    <source>
        <dbReference type="EMBL" id="KAL5104711.1"/>
    </source>
</evidence>
<keyword evidence="4 5" id="KW-0539">Nucleus</keyword>
<evidence type="ECO:0000256" key="1">
    <source>
        <dbReference type="ARBA" id="ARBA00004123"/>
    </source>
</evidence>
<dbReference type="SMART" id="SM00389">
    <property type="entry name" value="HOX"/>
    <property type="match status" value="1"/>
</dbReference>
<dbReference type="InterPro" id="IPR020479">
    <property type="entry name" value="HD_metazoa"/>
</dbReference>
<evidence type="ECO:0000256" key="2">
    <source>
        <dbReference type="ARBA" id="ARBA00023125"/>
    </source>
</evidence>
<keyword evidence="10" id="KW-1185">Reference proteome</keyword>
<dbReference type="PROSITE" id="PS00027">
    <property type="entry name" value="HOMEOBOX_1"/>
    <property type="match status" value="1"/>
</dbReference>
<dbReference type="InterPro" id="IPR000047">
    <property type="entry name" value="HTH_motif"/>
</dbReference>
<comment type="caution">
    <text evidence="9">The sequence shown here is derived from an EMBL/GenBank/DDBJ whole genome shotgun (WGS) entry which is preliminary data.</text>
</comment>
<gene>
    <name evidence="9" type="ORF">TcWFU_006366</name>
</gene>
<dbReference type="Gene3D" id="1.10.10.60">
    <property type="entry name" value="Homeodomain-like"/>
    <property type="match status" value="1"/>
</dbReference>
<evidence type="ECO:0000256" key="6">
    <source>
        <dbReference type="RuleBase" id="RU000682"/>
    </source>
</evidence>
<dbReference type="InterPro" id="IPR001356">
    <property type="entry name" value="HD"/>
</dbReference>
<proteinExistence type="predicted"/>
<feature type="DNA-binding region" description="Homeobox" evidence="5">
    <location>
        <begin position="89"/>
        <end position="135"/>
    </location>
</feature>
<keyword evidence="2 5" id="KW-0238">DNA-binding</keyword>
<protein>
    <recommendedName>
        <fullName evidence="8">Homeobox domain-containing protein</fullName>
    </recommendedName>
</protein>
<dbReference type="PRINTS" id="PR00031">
    <property type="entry name" value="HTHREPRESSR"/>
</dbReference>
<dbReference type="Pfam" id="PF00046">
    <property type="entry name" value="Homeodomain"/>
    <property type="match status" value="1"/>
</dbReference>
<feature type="domain" description="Homeobox" evidence="8">
    <location>
        <begin position="87"/>
        <end position="134"/>
    </location>
</feature>
<evidence type="ECO:0000256" key="4">
    <source>
        <dbReference type="ARBA" id="ARBA00023242"/>
    </source>
</evidence>
<reference evidence="9 10" key="1">
    <citation type="journal article" date="2022" name="Front. Cell. Infect. Microbiol.">
        <title>The Genomes of Two Strains of Taenia crassiceps the Animal Model for the Study of Human Cysticercosis.</title>
        <authorList>
            <person name="Bobes R.J."/>
            <person name="Estrada K."/>
            <person name="Rios-Valencia D.G."/>
            <person name="Calderon-Gallegos A."/>
            <person name="de la Torre P."/>
            <person name="Carrero J.C."/>
            <person name="Sanchez-Flores A."/>
            <person name="Laclette J.P."/>
        </authorList>
    </citation>
    <scope>NUCLEOTIDE SEQUENCE [LARGE SCALE GENOMIC DNA]</scope>
    <source>
        <strain evidence="9">WFUcys</strain>
    </source>
</reference>
<dbReference type="PRINTS" id="PR00024">
    <property type="entry name" value="HOMEOBOX"/>
</dbReference>
<feature type="region of interest" description="Disordered" evidence="7">
    <location>
        <begin position="24"/>
        <end position="53"/>
    </location>
</feature>
<feature type="compositionally biased region" description="Polar residues" evidence="7">
    <location>
        <begin position="24"/>
        <end position="43"/>
    </location>
</feature>
<evidence type="ECO:0000256" key="5">
    <source>
        <dbReference type="PROSITE-ProRule" id="PRU00108"/>
    </source>
</evidence>
<dbReference type="InterPro" id="IPR050394">
    <property type="entry name" value="Homeobox_NK-like"/>
</dbReference>
<dbReference type="Proteomes" id="UP001651158">
    <property type="component" value="Unassembled WGS sequence"/>
</dbReference>
<dbReference type="PANTHER" id="PTHR24340">
    <property type="entry name" value="HOMEOBOX PROTEIN NKX"/>
    <property type="match status" value="1"/>
</dbReference>
<dbReference type="SUPFAM" id="SSF46689">
    <property type="entry name" value="Homeodomain-like"/>
    <property type="match status" value="1"/>
</dbReference>
<evidence type="ECO:0000259" key="8">
    <source>
        <dbReference type="PROSITE" id="PS50071"/>
    </source>
</evidence>
<dbReference type="InterPro" id="IPR017970">
    <property type="entry name" value="Homeobox_CS"/>
</dbReference>
<dbReference type="InterPro" id="IPR009057">
    <property type="entry name" value="Homeodomain-like_sf"/>
</dbReference>
<dbReference type="CDD" id="cd00086">
    <property type="entry name" value="homeodomain"/>
    <property type="match status" value="1"/>
</dbReference>
<sequence length="216" mass="23939">MTVFTVRHILGLDEPDAAIQLTSSFPLPTPFNDPSNTGNQSVTEEAHSTDFRPLPILPTPKLLPLEQDDGNNRANTSYSPIPCQEYQIAELEKRFKVQRYLTAQEREELARAIGLTPTQVKIWFQNHRYKIKRSSDEAAAAAAAAAAAFVMPSKFLPLKHDSLTPSDSKVDTFEGGVLLLGKQRECLLLKIFCAFRTITATGRTSSIIEKIANPAR</sequence>
<evidence type="ECO:0000256" key="3">
    <source>
        <dbReference type="ARBA" id="ARBA00023155"/>
    </source>
</evidence>
<organism evidence="9 10">
    <name type="scientific">Taenia crassiceps</name>
    <dbReference type="NCBI Taxonomy" id="6207"/>
    <lineage>
        <taxon>Eukaryota</taxon>
        <taxon>Metazoa</taxon>
        <taxon>Spiralia</taxon>
        <taxon>Lophotrochozoa</taxon>
        <taxon>Platyhelminthes</taxon>
        <taxon>Cestoda</taxon>
        <taxon>Eucestoda</taxon>
        <taxon>Cyclophyllidea</taxon>
        <taxon>Taeniidae</taxon>
        <taxon>Taenia</taxon>
    </lineage>
</organism>
<accession>A0ABR4Q539</accession>
<evidence type="ECO:0000313" key="10">
    <source>
        <dbReference type="Proteomes" id="UP001651158"/>
    </source>
</evidence>
<dbReference type="EMBL" id="JAKROA010000011">
    <property type="protein sequence ID" value="KAL5104711.1"/>
    <property type="molecule type" value="Genomic_DNA"/>
</dbReference>
<evidence type="ECO:0000256" key="7">
    <source>
        <dbReference type="SAM" id="MobiDB-lite"/>
    </source>
</evidence>
<keyword evidence="3 5" id="KW-0371">Homeobox</keyword>